<evidence type="ECO:0000256" key="9">
    <source>
        <dbReference type="ARBA" id="ARBA00023098"/>
    </source>
</evidence>
<evidence type="ECO:0000256" key="6">
    <source>
        <dbReference type="ARBA" id="ARBA00022824"/>
    </source>
</evidence>
<feature type="transmembrane region" description="Helical" evidence="11">
    <location>
        <begin position="49"/>
        <end position="69"/>
    </location>
</feature>
<proteinExistence type="inferred from homology"/>
<dbReference type="CTD" id="20197465"/>
<evidence type="ECO:0000256" key="1">
    <source>
        <dbReference type="ARBA" id="ARBA00004141"/>
    </source>
</evidence>
<dbReference type="Pfam" id="PF02544">
    <property type="entry name" value="Steroid_dh"/>
    <property type="match status" value="1"/>
</dbReference>
<name>T1ELL5_HELRO</name>
<organism evidence="15 16">
    <name type="scientific">Helobdella robusta</name>
    <name type="common">Californian leech</name>
    <dbReference type="NCBI Taxonomy" id="6412"/>
    <lineage>
        <taxon>Eukaryota</taxon>
        <taxon>Metazoa</taxon>
        <taxon>Spiralia</taxon>
        <taxon>Lophotrochozoa</taxon>
        <taxon>Annelida</taxon>
        <taxon>Clitellata</taxon>
        <taxon>Hirudinea</taxon>
        <taxon>Rhynchobdellida</taxon>
        <taxon>Glossiphoniidae</taxon>
        <taxon>Helobdella</taxon>
    </lineage>
</organism>
<evidence type="ECO:0000256" key="8">
    <source>
        <dbReference type="ARBA" id="ARBA00023002"/>
    </source>
</evidence>
<dbReference type="KEGG" id="hro:HELRODRAFT_155722"/>
<dbReference type="EMBL" id="KB096324">
    <property type="protein sequence ID" value="ESO06550.1"/>
    <property type="molecule type" value="Genomic_DNA"/>
</dbReference>
<evidence type="ECO:0000256" key="2">
    <source>
        <dbReference type="ARBA" id="ARBA00004240"/>
    </source>
</evidence>
<dbReference type="GeneID" id="20197465"/>
<dbReference type="InterPro" id="IPR049127">
    <property type="entry name" value="TECR-like_N"/>
</dbReference>
<reference evidence="14 16" key="2">
    <citation type="journal article" date="2013" name="Nature">
        <title>Insights into bilaterian evolution from three spiralian genomes.</title>
        <authorList>
            <person name="Simakov O."/>
            <person name="Marletaz F."/>
            <person name="Cho S.J."/>
            <person name="Edsinger-Gonzales E."/>
            <person name="Havlak P."/>
            <person name="Hellsten U."/>
            <person name="Kuo D.H."/>
            <person name="Larsson T."/>
            <person name="Lv J."/>
            <person name="Arendt D."/>
            <person name="Savage R."/>
            <person name="Osoegawa K."/>
            <person name="de Jong P."/>
            <person name="Grimwood J."/>
            <person name="Chapman J.A."/>
            <person name="Shapiro H."/>
            <person name="Aerts A."/>
            <person name="Otillar R.P."/>
            <person name="Terry A.Y."/>
            <person name="Boore J.L."/>
            <person name="Grigoriev I.V."/>
            <person name="Lindberg D.R."/>
            <person name="Seaver E.C."/>
            <person name="Weisblat D.A."/>
            <person name="Putnam N.H."/>
            <person name="Rokhsar D.S."/>
        </authorList>
    </citation>
    <scope>NUCLEOTIDE SEQUENCE</scope>
</reference>
<dbReference type="InterPro" id="IPR001104">
    <property type="entry name" value="3-oxo-5_a-steroid_4-DH_C"/>
</dbReference>
<gene>
    <name evidence="15" type="primary">20197465</name>
    <name evidence="14" type="ORF">HELRODRAFT_155722</name>
</gene>
<accession>T1ELL5</accession>
<dbReference type="GO" id="GO:0102758">
    <property type="term" value="F:very-long-chain enoyl-CoA reductase activity"/>
    <property type="evidence" value="ECO:0000318"/>
    <property type="project" value="GO_Central"/>
</dbReference>
<dbReference type="RefSeq" id="XP_009015918.1">
    <property type="nucleotide sequence ID" value="XM_009017670.1"/>
</dbReference>
<dbReference type="FunCoup" id="T1ELL5">
    <property type="interactions" value="920"/>
</dbReference>
<sequence>MIAGSKYYVDRQSYKIDSKGKTLSDNEVLKGIGLGEGGKIFFKDLGPQIGWSSVFLAEYAGPLFIYLFFYVRPSIIYSVDISGRSLASQVACACWCFHYLKRLYETIYVHRFSHSTMPLFNLFKNCSYYWGFTAFVSYYNNHPLYTPPITFIHKNIIWKVCEYGNYSIHIAFKDLRPPGSTVRQIPKPTTNPMTRLFELVSCPNYTYEVGSWFFFSVMIQSLPAFLFCLVGLGQMSIWALAKHKNYKKEFPDYPTKRKAILPFIL</sequence>
<dbReference type="EnsemblMetazoa" id="HelroT155722">
    <property type="protein sequence ID" value="HelroP155722"/>
    <property type="gene ID" value="HelroG155722"/>
</dbReference>
<evidence type="ECO:0000256" key="4">
    <source>
        <dbReference type="ARBA" id="ARBA00022516"/>
    </source>
</evidence>
<keyword evidence="4" id="KW-0444">Lipid biosynthesis</keyword>
<dbReference type="EMBL" id="AMQM01000645">
    <property type="status" value="NOT_ANNOTATED_CDS"/>
    <property type="molecule type" value="Genomic_DNA"/>
</dbReference>
<reference evidence="16" key="1">
    <citation type="submission" date="2012-12" db="EMBL/GenBank/DDBJ databases">
        <authorList>
            <person name="Hellsten U."/>
            <person name="Grimwood J."/>
            <person name="Chapman J.A."/>
            <person name="Shapiro H."/>
            <person name="Aerts A."/>
            <person name="Otillar R.P."/>
            <person name="Terry A.Y."/>
            <person name="Boore J.L."/>
            <person name="Simakov O."/>
            <person name="Marletaz F."/>
            <person name="Cho S.-J."/>
            <person name="Edsinger-Gonzales E."/>
            <person name="Havlak P."/>
            <person name="Kuo D.-H."/>
            <person name="Larsson T."/>
            <person name="Lv J."/>
            <person name="Arendt D."/>
            <person name="Savage R."/>
            <person name="Osoegawa K."/>
            <person name="de Jong P."/>
            <person name="Lindberg D.R."/>
            <person name="Seaver E.C."/>
            <person name="Weisblat D.A."/>
            <person name="Putnam N.H."/>
            <person name="Grigoriev I.V."/>
            <person name="Rokhsar D.S."/>
        </authorList>
    </citation>
    <scope>NUCLEOTIDE SEQUENCE</scope>
</reference>
<evidence type="ECO:0000259" key="12">
    <source>
        <dbReference type="Pfam" id="PF02544"/>
    </source>
</evidence>
<evidence type="ECO:0000313" key="14">
    <source>
        <dbReference type="EMBL" id="ESO06550.1"/>
    </source>
</evidence>
<dbReference type="HOGENOM" id="CLU_059260_1_0_1"/>
<dbReference type="PROSITE" id="PS50244">
    <property type="entry name" value="S5A_REDUCTASE"/>
    <property type="match status" value="1"/>
</dbReference>
<evidence type="ECO:0000256" key="3">
    <source>
        <dbReference type="ARBA" id="ARBA00007742"/>
    </source>
</evidence>
<comment type="subcellular location">
    <subcellularLocation>
        <location evidence="2">Endoplasmic reticulum</location>
    </subcellularLocation>
    <subcellularLocation>
        <location evidence="1">Membrane</location>
        <topology evidence="1">Multi-pass membrane protein</topology>
    </subcellularLocation>
</comment>
<dbReference type="Gene3D" id="3.10.20.90">
    <property type="entry name" value="Phosphatidylinositol 3-kinase Catalytic Subunit, Chain A, domain 1"/>
    <property type="match status" value="1"/>
</dbReference>
<dbReference type="GO" id="GO:0016020">
    <property type="term" value="C:membrane"/>
    <property type="evidence" value="ECO:0007669"/>
    <property type="project" value="UniProtKB-SubCell"/>
</dbReference>
<evidence type="ECO:0000256" key="10">
    <source>
        <dbReference type="ARBA" id="ARBA00023136"/>
    </source>
</evidence>
<dbReference type="OrthoDB" id="540503at2759"/>
<evidence type="ECO:0000256" key="7">
    <source>
        <dbReference type="ARBA" id="ARBA00022989"/>
    </source>
</evidence>
<dbReference type="STRING" id="6412.T1ELL5"/>
<dbReference type="PANTHER" id="PTHR10556">
    <property type="entry name" value="3-OXO-5-ALPHA-STEROID 4-DEHYDROGENASE"/>
    <property type="match status" value="1"/>
</dbReference>
<dbReference type="Proteomes" id="UP000015101">
    <property type="component" value="Unassembled WGS sequence"/>
</dbReference>
<keyword evidence="10 11" id="KW-0472">Membrane</keyword>
<protein>
    <submittedName>
        <fullName evidence="14 15">Uncharacterized protein</fullName>
    </submittedName>
</protein>
<keyword evidence="6" id="KW-0256">Endoplasmic reticulum</keyword>
<dbReference type="OMA" id="ATMPIFN"/>
<evidence type="ECO:0000259" key="13">
    <source>
        <dbReference type="Pfam" id="PF21696"/>
    </source>
</evidence>
<dbReference type="AlphaFoldDB" id="T1ELL5"/>
<keyword evidence="16" id="KW-1185">Reference proteome</keyword>
<keyword evidence="7 11" id="KW-1133">Transmembrane helix</keyword>
<feature type="domain" description="3-oxo-5-alpha-steroid 4-dehydrogenase C-terminal" evidence="12">
    <location>
        <begin position="116"/>
        <end position="265"/>
    </location>
</feature>
<feature type="transmembrane region" description="Helical" evidence="11">
    <location>
        <begin position="213"/>
        <end position="241"/>
    </location>
</feature>
<dbReference type="InterPro" id="IPR039357">
    <property type="entry name" value="SRD5A/TECR"/>
</dbReference>
<dbReference type="Pfam" id="PF21696">
    <property type="entry name" value="TECR_N"/>
    <property type="match status" value="1"/>
</dbReference>
<keyword evidence="8" id="KW-0560">Oxidoreductase</keyword>
<evidence type="ECO:0000313" key="16">
    <source>
        <dbReference type="Proteomes" id="UP000015101"/>
    </source>
</evidence>
<dbReference type="GO" id="GO:0042761">
    <property type="term" value="P:very long-chain fatty acid biosynthetic process"/>
    <property type="evidence" value="ECO:0000318"/>
    <property type="project" value="GO_Central"/>
</dbReference>
<dbReference type="PANTHER" id="PTHR10556:SF28">
    <property type="entry name" value="VERY-LONG-CHAIN ENOYL-COA REDUCTASE"/>
    <property type="match status" value="1"/>
</dbReference>
<evidence type="ECO:0000313" key="15">
    <source>
        <dbReference type="EnsemblMetazoa" id="HelroP155722"/>
    </source>
</evidence>
<evidence type="ECO:0000256" key="11">
    <source>
        <dbReference type="SAM" id="Phobius"/>
    </source>
</evidence>
<keyword evidence="9" id="KW-0443">Lipid metabolism</keyword>
<feature type="domain" description="TECR-like N-terminal" evidence="13">
    <location>
        <begin position="5"/>
        <end position="44"/>
    </location>
</feature>
<dbReference type="GO" id="GO:0006665">
    <property type="term" value="P:sphingolipid metabolic process"/>
    <property type="evidence" value="ECO:0000318"/>
    <property type="project" value="GO_Central"/>
</dbReference>
<reference evidence="15" key="3">
    <citation type="submission" date="2015-06" db="UniProtKB">
        <authorList>
            <consortium name="EnsemblMetazoa"/>
        </authorList>
    </citation>
    <scope>IDENTIFICATION</scope>
</reference>
<dbReference type="InParanoid" id="T1ELL5"/>
<evidence type="ECO:0000256" key="5">
    <source>
        <dbReference type="ARBA" id="ARBA00022692"/>
    </source>
</evidence>
<dbReference type="eggNOG" id="KOG1639">
    <property type="taxonomic scope" value="Eukaryota"/>
</dbReference>
<keyword evidence="5 11" id="KW-0812">Transmembrane</keyword>
<dbReference type="GO" id="GO:0005783">
    <property type="term" value="C:endoplasmic reticulum"/>
    <property type="evidence" value="ECO:0000318"/>
    <property type="project" value="GO_Central"/>
</dbReference>
<comment type="similarity">
    <text evidence="3">Belongs to the steroid 5-alpha reductase family.</text>
</comment>